<evidence type="ECO:0000313" key="4">
    <source>
        <dbReference type="Proteomes" id="UP000236161"/>
    </source>
</evidence>
<feature type="coiled-coil region" evidence="1">
    <location>
        <begin position="582"/>
        <end position="609"/>
    </location>
</feature>
<feature type="compositionally biased region" description="Low complexity" evidence="2">
    <location>
        <begin position="13"/>
        <end position="23"/>
    </location>
</feature>
<organism evidence="3 4">
    <name type="scientific">Apostasia shenzhenica</name>
    <dbReference type="NCBI Taxonomy" id="1088818"/>
    <lineage>
        <taxon>Eukaryota</taxon>
        <taxon>Viridiplantae</taxon>
        <taxon>Streptophyta</taxon>
        <taxon>Embryophyta</taxon>
        <taxon>Tracheophyta</taxon>
        <taxon>Spermatophyta</taxon>
        <taxon>Magnoliopsida</taxon>
        <taxon>Liliopsida</taxon>
        <taxon>Asparagales</taxon>
        <taxon>Orchidaceae</taxon>
        <taxon>Apostasioideae</taxon>
        <taxon>Apostasia</taxon>
    </lineage>
</organism>
<accession>A0A2I0A3C2</accession>
<keyword evidence="1" id="KW-0175">Coiled coil</keyword>
<proteinExistence type="predicted"/>
<dbReference type="AlphaFoldDB" id="A0A2I0A3C2"/>
<feature type="region of interest" description="Disordered" evidence="2">
    <location>
        <begin position="1"/>
        <end position="25"/>
    </location>
</feature>
<evidence type="ECO:0000313" key="3">
    <source>
        <dbReference type="EMBL" id="PKA50035.1"/>
    </source>
</evidence>
<dbReference type="STRING" id="1088818.A0A2I0A3C2"/>
<feature type="compositionally biased region" description="Basic and acidic residues" evidence="2">
    <location>
        <begin position="676"/>
        <end position="689"/>
    </location>
</feature>
<dbReference type="PANTHER" id="PTHR14009">
    <property type="entry name" value="LEUCINE ZIPPER-EF-HAND CONTAINING TRANSMEMBRANE PROTEIN"/>
    <property type="match status" value="1"/>
</dbReference>
<evidence type="ECO:0000256" key="1">
    <source>
        <dbReference type="SAM" id="Coils"/>
    </source>
</evidence>
<dbReference type="InterPro" id="IPR044202">
    <property type="entry name" value="LETM1/MDM38-like"/>
</dbReference>
<name>A0A2I0A3C2_9ASPA</name>
<feature type="compositionally biased region" description="Polar residues" evidence="2">
    <location>
        <begin position="659"/>
        <end position="675"/>
    </location>
</feature>
<feature type="compositionally biased region" description="Polar residues" evidence="2">
    <location>
        <begin position="709"/>
        <end position="719"/>
    </location>
</feature>
<dbReference type="EMBL" id="KZ452035">
    <property type="protein sequence ID" value="PKA50035.1"/>
    <property type="molecule type" value="Genomic_DNA"/>
</dbReference>
<feature type="region of interest" description="Disordered" evidence="2">
    <location>
        <begin position="648"/>
        <end position="693"/>
    </location>
</feature>
<evidence type="ECO:0000256" key="2">
    <source>
        <dbReference type="SAM" id="MobiDB-lite"/>
    </source>
</evidence>
<gene>
    <name evidence="3" type="ORF">AXF42_Ash017574</name>
</gene>
<dbReference type="GO" id="GO:0005743">
    <property type="term" value="C:mitochondrial inner membrane"/>
    <property type="evidence" value="ECO:0007669"/>
    <property type="project" value="InterPro"/>
</dbReference>
<sequence>MAATTAVGGGAAGATARSSSGSSKGVLDRYSVCKSIESKGFSKDLFAPKYWNCCHSVLRKRCSLRHSMSEYEKCNYKNRWLEFKNCSQSSGKTRKVLSFKLLASTDDNVAVNGTPQSSSSREMEEFRFRSDQSLPGVSLSCALAQSIHDGARAIELAFVEHSSAFKAPWFSKSWLGVDKNAWIKTLSYQAAVHSLLQAAIEISSRGEGRDRDTNLFVQRSLSRLCAPLESVINEEISTKQPIVLEWYWSHQHPASVKNFVDIFEKDPCFDGATVPWTGSPSCSRTANDLSLLMLALRCLASVTKLGSAKVSCSQFFSMLPEATGRLMDVLLDFLPIKEAYESVKDIGLRREFLFHFGPRAASVKGKSDHKVEEVSFWIDLLQKQLQQAIDRERIWAKLTTCESIEVLVRDLAIFGLFIALGRSTQSFLSSNDYVMENPVEDIIRYLIGGSVLFYPQLSSISSYQLYVEVVCEELEWLPFYGSYLSDVKEMHENSLKLEKITQSEVIMLVLDVCSYWMTSFIKYSSWLENPSNIKAARFLSRGHTMLNKYAKEYKVPENTRKKGLLDQRGQQQTGSCSLEKELDTFDEALESVEEALVRLENLLREQHVSTSNVGKEHLQAACCDLEKIRKLKKEAEFLEASFRAKAASLEQGEADDSSHSSTNQKRFLDMTTKSSAGDEKAQKSGDRMANKPRGFWNFMTRSINRKTGSILTTPDQNVPASKLGSEESESNEIRRFEHLRNELIELEKRVQQSADDAQSMAVGFS</sequence>
<dbReference type="PANTHER" id="PTHR14009:SF9">
    <property type="entry name" value="LETM1-LIKE PROTEIN"/>
    <property type="match status" value="1"/>
</dbReference>
<protein>
    <submittedName>
        <fullName evidence="3">Uncharacterized protein</fullName>
    </submittedName>
</protein>
<keyword evidence="4" id="KW-1185">Reference proteome</keyword>
<feature type="region of interest" description="Disordered" evidence="2">
    <location>
        <begin position="709"/>
        <end position="732"/>
    </location>
</feature>
<dbReference type="OrthoDB" id="275278at2759"/>
<dbReference type="GO" id="GO:0030003">
    <property type="term" value="P:intracellular monoatomic cation homeostasis"/>
    <property type="evidence" value="ECO:0007669"/>
    <property type="project" value="TreeGrafter"/>
</dbReference>
<reference evidence="3 4" key="1">
    <citation type="journal article" date="2017" name="Nature">
        <title>The Apostasia genome and the evolution of orchids.</title>
        <authorList>
            <person name="Zhang G.Q."/>
            <person name="Liu K.W."/>
            <person name="Li Z."/>
            <person name="Lohaus R."/>
            <person name="Hsiao Y.Y."/>
            <person name="Niu S.C."/>
            <person name="Wang J.Y."/>
            <person name="Lin Y.C."/>
            <person name="Xu Q."/>
            <person name="Chen L.J."/>
            <person name="Yoshida K."/>
            <person name="Fujiwara S."/>
            <person name="Wang Z.W."/>
            <person name="Zhang Y.Q."/>
            <person name="Mitsuda N."/>
            <person name="Wang M."/>
            <person name="Liu G.H."/>
            <person name="Pecoraro L."/>
            <person name="Huang H.X."/>
            <person name="Xiao X.J."/>
            <person name="Lin M."/>
            <person name="Wu X.Y."/>
            <person name="Wu W.L."/>
            <person name="Chen Y.Y."/>
            <person name="Chang S.B."/>
            <person name="Sakamoto S."/>
            <person name="Ohme-Takagi M."/>
            <person name="Yagi M."/>
            <person name="Zeng S.J."/>
            <person name="Shen C.Y."/>
            <person name="Yeh C.M."/>
            <person name="Luo Y.B."/>
            <person name="Tsai W.C."/>
            <person name="Van de Peer Y."/>
            <person name="Liu Z.J."/>
        </authorList>
    </citation>
    <scope>NUCLEOTIDE SEQUENCE [LARGE SCALE GENOMIC DNA]</scope>
    <source>
        <strain evidence="4">cv. Shenzhen</strain>
        <tissue evidence="3">Stem</tissue>
    </source>
</reference>
<dbReference type="Proteomes" id="UP000236161">
    <property type="component" value="Unassembled WGS sequence"/>
</dbReference>